<name>A0A5M9MV95_9EURO</name>
<dbReference type="OrthoDB" id="310654at2759"/>
<dbReference type="Gene3D" id="3.30.70.420">
    <property type="entry name" value="Hydroxymethylglutaryl-CoA reductase, class I/II, NAD/NADP-binding domain"/>
    <property type="match status" value="1"/>
</dbReference>
<organism evidence="7 8">
    <name type="scientific">Aspergillus tanneri</name>
    <dbReference type="NCBI Taxonomy" id="1220188"/>
    <lineage>
        <taxon>Eukaryota</taxon>
        <taxon>Fungi</taxon>
        <taxon>Dikarya</taxon>
        <taxon>Ascomycota</taxon>
        <taxon>Pezizomycotina</taxon>
        <taxon>Eurotiomycetes</taxon>
        <taxon>Eurotiomycetidae</taxon>
        <taxon>Eurotiales</taxon>
        <taxon>Aspergillaceae</taxon>
        <taxon>Aspergillus</taxon>
        <taxon>Aspergillus subgen. Circumdati</taxon>
    </lineage>
</organism>
<dbReference type="RefSeq" id="XP_033430402.1">
    <property type="nucleotide sequence ID" value="XM_033568407.1"/>
</dbReference>
<keyword evidence="4" id="KW-0753">Steroid metabolism</keyword>
<keyword evidence="5" id="KW-1133">Transmembrane helix</keyword>
<dbReference type="InterPro" id="IPR002202">
    <property type="entry name" value="HMG_CoA_Rdtase"/>
</dbReference>
<keyword evidence="4" id="KW-0444">Lipid biosynthesis</keyword>
<dbReference type="InterPro" id="IPR009023">
    <property type="entry name" value="HMG_CoA_Rdtase_NAD(P)-bd_sf"/>
</dbReference>
<dbReference type="Proteomes" id="UP000324241">
    <property type="component" value="Unassembled WGS sequence"/>
</dbReference>
<comment type="caution">
    <text evidence="7">The sequence shown here is derived from an EMBL/GenBank/DDBJ whole genome shotgun (WGS) entry which is preliminary data.</text>
</comment>
<dbReference type="GO" id="GO:0005789">
    <property type="term" value="C:endoplasmic reticulum membrane"/>
    <property type="evidence" value="ECO:0007669"/>
    <property type="project" value="TreeGrafter"/>
</dbReference>
<feature type="domain" description="SSD" evidence="6">
    <location>
        <begin position="25"/>
        <end position="155"/>
    </location>
</feature>
<evidence type="ECO:0000256" key="4">
    <source>
        <dbReference type="ARBA" id="ARBA00023011"/>
    </source>
</evidence>
<dbReference type="InterPro" id="IPR023074">
    <property type="entry name" value="HMG_CoA_Rdtase_cat_sf"/>
</dbReference>
<dbReference type="GO" id="GO:0006696">
    <property type="term" value="P:ergosterol biosynthetic process"/>
    <property type="evidence" value="ECO:0007669"/>
    <property type="project" value="TreeGrafter"/>
</dbReference>
<dbReference type="SUPFAM" id="SSF55035">
    <property type="entry name" value="NAD-binding domain of HMG-CoA reductase"/>
    <property type="match status" value="1"/>
</dbReference>
<dbReference type="VEuPathDB" id="FungiDB:EYZ11_003778"/>
<evidence type="ECO:0000256" key="1">
    <source>
        <dbReference type="ARBA" id="ARBA00007661"/>
    </source>
</evidence>
<evidence type="ECO:0000256" key="5">
    <source>
        <dbReference type="SAM" id="Phobius"/>
    </source>
</evidence>
<keyword evidence="4" id="KW-0756">Sterol biosynthesis</keyword>
<keyword evidence="5" id="KW-0812">Transmembrane</keyword>
<evidence type="ECO:0000313" key="7">
    <source>
        <dbReference type="EMBL" id="KAA8651041.1"/>
    </source>
</evidence>
<dbReference type="PROSITE" id="PS50065">
    <property type="entry name" value="HMG_COA_REDUCTASE_4"/>
    <property type="match status" value="1"/>
</dbReference>
<keyword evidence="5" id="KW-0472">Membrane</keyword>
<keyword evidence="4" id="KW-0752">Steroid biosynthesis</keyword>
<dbReference type="InterPro" id="IPR053958">
    <property type="entry name" value="HMGCR/SNAP/NPC1-like_SSD"/>
</dbReference>
<evidence type="ECO:0000256" key="2">
    <source>
        <dbReference type="ARBA" id="ARBA00012999"/>
    </source>
</evidence>
<dbReference type="PANTHER" id="PTHR10572:SF24">
    <property type="entry name" value="3-HYDROXY-3-METHYLGLUTARYL-COENZYME A REDUCTASE"/>
    <property type="match status" value="1"/>
</dbReference>
<dbReference type="GO" id="GO:0005778">
    <property type="term" value="C:peroxisomal membrane"/>
    <property type="evidence" value="ECO:0007669"/>
    <property type="project" value="TreeGrafter"/>
</dbReference>
<reference evidence="7 8" key="1">
    <citation type="submission" date="2019-08" db="EMBL/GenBank/DDBJ databases">
        <title>The genome sequence of a newly discovered highly antifungal drug resistant Aspergillus species, Aspergillus tanneri NIH 1004.</title>
        <authorList>
            <person name="Mounaud S."/>
            <person name="Singh I."/>
            <person name="Joardar V."/>
            <person name="Pakala S."/>
            <person name="Pakala S."/>
            <person name="Venepally P."/>
            <person name="Chung J.K."/>
            <person name="Losada L."/>
            <person name="Nierman W.C."/>
        </authorList>
    </citation>
    <scope>NUCLEOTIDE SEQUENCE [LARGE SCALE GENOMIC DNA]</scope>
    <source>
        <strain evidence="7 8">NIH1004</strain>
    </source>
</reference>
<dbReference type="Gene3D" id="3.90.770.10">
    <property type="entry name" value="3-hydroxy-3-methylglutaryl-coenzyme A Reductase, Chain A, domain 2"/>
    <property type="match status" value="2"/>
</dbReference>
<keyword evidence="3" id="KW-0560">Oxidoreductase</keyword>
<dbReference type="InterPro" id="IPR009029">
    <property type="entry name" value="HMG_CoA_Rdtase_sub-bd_dom_sf"/>
</dbReference>
<dbReference type="Pfam" id="PF00368">
    <property type="entry name" value="HMG-CoA_red"/>
    <property type="match status" value="2"/>
</dbReference>
<dbReference type="PANTHER" id="PTHR10572">
    <property type="entry name" value="3-HYDROXY-3-METHYLGLUTARYL-COENZYME A REDUCTASE"/>
    <property type="match status" value="1"/>
</dbReference>
<dbReference type="PROSITE" id="PS00318">
    <property type="entry name" value="HMG_COA_REDUCTASE_2"/>
    <property type="match status" value="1"/>
</dbReference>
<dbReference type="Gene3D" id="1.10.3270.10">
    <property type="entry name" value="HMGR, N-terminal domain"/>
    <property type="match status" value="1"/>
</dbReference>
<dbReference type="InterPro" id="IPR000731">
    <property type="entry name" value="SSD"/>
</dbReference>
<gene>
    <name evidence="7" type="ORF">ATNIH1004_003734</name>
</gene>
<dbReference type="GO" id="GO:0008299">
    <property type="term" value="P:isoprenoid biosynthetic process"/>
    <property type="evidence" value="ECO:0007669"/>
    <property type="project" value="TreeGrafter"/>
</dbReference>
<dbReference type="EMBL" id="QUQM01000001">
    <property type="protein sequence ID" value="KAA8651041.1"/>
    <property type="molecule type" value="Genomic_DNA"/>
</dbReference>
<dbReference type="Pfam" id="PF12349">
    <property type="entry name" value="Sterol-sensing"/>
    <property type="match status" value="1"/>
</dbReference>
<accession>A0A5M9MV95</accession>
<keyword evidence="4" id="KW-1207">Sterol metabolism</keyword>
<proteinExistence type="inferred from homology"/>
<dbReference type="GO" id="GO:0004420">
    <property type="term" value="F:hydroxymethylglutaryl-CoA reductase (NADPH) activity"/>
    <property type="evidence" value="ECO:0007669"/>
    <property type="project" value="UniProtKB-EC"/>
</dbReference>
<dbReference type="PROSITE" id="PS50156">
    <property type="entry name" value="SSD"/>
    <property type="match status" value="1"/>
</dbReference>
<dbReference type="PROSITE" id="PS00066">
    <property type="entry name" value="HMG_COA_REDUCTASE_1"/>
    <property type="match status" value="1"/>
</dbReference>
<sequence length="767" mass="82661">MIAGPPSCLLLSRRAASGLASGCCGVPISMHILSEGLPLLAVMVGFEKPVRLTRALLHASTEPLTRFNRSSGKTTNSVSLIRLPSHRSIPDNIQVATQHEGWRIVRDYVIEITILAVGAASRVRGGLPQFCFVAAWILFFDALLLFTLYITIICGKLEITRIRHHINLRKALEDDCVPRQEWSFRIFGYKIQAEDVSKLKLYMISGFVLFNVLQLSSLSFRVMGGLNAVLPLFRTSSLFTPGPINPFKVAANGLNDIYVTARVSSIETGVTVLPPIKYVMQSPVVPCGGRQDIQYMTLLLNDVLGSHVLGGILSSLEDPVVCKGVIVALGVSLFLNSYLMNAAHRNIRETKKSAETSIAIAKSAYKPSLQPNRPISKRIIEELELIVKEKKASLLDDEELVELCLRGKIPGYALETTVADQPIMTRLEAFTHAVKLRRAVVSRTRATMDVASGLENSKNPYQDLNNELVYGACCENVIRYLSLPVGVAGPILIDGQSYFIPMATTEGVLVASNNRGCKAIDPGNGAVTVINSDGMTRAPCIGFPFVSRAAEAKPWLDSEYGSVCATPRSENTQAGTYLYVRFKSTTGDAMGMNMISKGTEKALQVMRDNGFDDMATISMTEVTIPGNAVRSVLKIDVETLVEMDTAKNLTGSAIAGSIGWFNAHATNLVAAVFLATGQDPAQNVESSSCITIMKMYAASLLSLVLAFVNDIISVNGNLHVSVLVPSVEVGTIGGGTILEAQSAMLDMLGICGAHASDPGTNSRQLSG</sequence>
<dbReference type="EC" id="1.1.1.34" evidence="2"/>
<evidence type="ECO:0000313" key="8">
    <source>
        <dbReference type="Proteomes" id="UP000324241"/>
    </source>
</evidence>
<protein>
    <recommendedName>
        <fullName evidence="2">hydroxymethylglutaryl-CoA reductase (NADPH)</fullName>
        <ecNumber evidence="2">1.1.1.34</ecNumber>
    </recommendedName>
</protein>
<dbReference type="GeneID" id="54326436"/>
<keyword evidence="4" id="KW-0443">Lipid metabolism</keyword>
<feature type="transmembrane region" description="Helical" evidence="5">
    <location>
        <begin position="133"/>
        <end position="154"/>
    </location>
</feature>
<dbReference type="InterPro" id="IPR023282">
    <property type="entry name" value="HMG_CoA_Rdtase_N"/>
</dbReference>
<dbReference type="InterPro" id="IPR023076">
    <property type="entry name" value="HMG_CoA_Rdtase_CS"/>
</dbReference>
<feature type="transmembrane region" description="Helical" evidence="5">
    <location>
        <begin position="201"/>
        <end position="223"/>
    </location>
</feature>
<dbReference type="AlphaFoldDB" id="A0A5M9MV95"/>
<comment type="similarity">
    <text evidence="1">Belongs to the HMG-CoA reductase family.</text>
</comment>
<dbReference type="PRINTS" id="PR00071">
    <property type="entry name" value="HMGCOARDTASE"/>
</dbReference>
<dbReference type="SUPFAM" id="SSF56542">
    <property type="entry name" value="Substrate-binding domain of HMG-CoA reductase"/>
    <property type="match status" value="1"/>
</dbReference>
<dbReference type="GO" id="GO:0015936">
    <property type="term" value="P:coenzyme A metabolic process"/>
    <property type="evidence" value="ECO:0007669"/>
    <property type="project" value="InterPro"/>
</dbReference>
<evidence type="ECO:0000259" key="6">
    <source>
        <dbReference type="PROSITE" id="PS50156"/>
    </source>
</evidence>
<evidence type="ECO:0000256" key="3">
    <source>
        <dbReference type="ARBA" id="ARBA00023002"/>
    </source>
</evidence>
<dbReference type="VEuPathDB" id="FungiDB:EYZ11_003786"/>